<dbReference type="Gene3D" id="3.30.390.10">
    <property type="entry name" value="Enolase-like, N-terminal domain"/>
    <property type="match status" value="1"/>
</dbReference>
<dbReference type="SUPFAM" id="SSF54826">
    <property type="entry name" value="Enolase N-terminal domain-like"/>
    <property type="match status" value="1"/>
</dbReference>
<sequence>MQAPQSLTVRSVSAFVIAVSPKTNWIVVELALADGPSGWGEATLAGAEEAVLAEIGHAQTLLAGVAFSGPAEVTGRLRMTHASQARMIVMRAVEQAVLDALARRAGVPLAAFLGGPERQAVPVYANINRGIVDRTPAGFAARAREVVTVEGYKAVKIAPFDGLDWKRCDHASGARLLADGIARIVAVREAVGPGVALLVDCHSRLSPVMARTALRALESVALFWFEEPLAEDAFDDHTGRALRSFANDRGIRIAGGEHLAGMTEARDFLARGTCDAILPDLRWTGLRSGLSILELAACSGVEVSLHNPVGPVLDRISVQMAAALPSFLILERQVRESPLFDEIRGGPQTLADGAIPLEAAPGFGAPPDRAVLERCAAQGFQRRASLAGVAGAGGDA</sequence>
<reference evidence="5 6" key="1">
    <citation type="submission" date="2018-05" db="EMBL/GenBank/DDBJ databases">
        <title>Genomic Encyclopedia of Type Strains, Phase IV (KMG-IV): sequencing the most valuable type-strain genomes for metagenomic binning, comparative biology and taxonomic classification.</title>
        <authorList>
            <person name="Goeker M."/>
        </authorList>
    </citation>
    <scope>NUCLEOTIDE SEQUENCE [LARGE SCALE GENOMIC DNA]</scope>
    <source>
        <strain evidence="5 6">DSM 6462</strain>
    </source>
</reference>
<comment type="pathway">
    <text evidence="2">Carbohydrate acid metabolism; D-glucarate degradation; 2,5-dioxopentanoate from D-glucarate: step 1/2.</text>
</comment>
<name>A0A2V3U0D7_9HYPH</name>
<protein>
    <recommendedName>
        <fullName evidence="3">glucarate dehydratase</fullName>
        <ecNumber evidence="3">4.2.1.40</ecNumber>
    </recommendedName>
</protein>
<dbReference type="PANTHER" id="PTHR48080">
    <property type="entry name" value="D-GALACTONATE DEHYDRATASE-RELATED"/>
    <property type="match status" value="1"/>
</dbReference>
<dbReference type="EC" id="4.2.1.40" evidence="3"/>
<dbReference type="Gene3D" id="3.20.20.120">
    <property type="entry name" value="Enolase-like C-terminal domain"/>
    <property type="match status" value="1"/>
</dbReference>
<proteinExistence type="predicted"/>
<organism evidence="5 6">
    <name type="scientific">Chelatococcus asaccharovorans</name>
    <dbReference type="NCBI Taxonomy" id="28210"/>
    <lineage>
        <taxon>Bacteria</taxon>
        <taxon>Pseudomonadati</taxon>
        <taxon>Pseudomonadota</taxon>
        <taxon>Alphaproteobacteria</taxon>
        <taxon>Hyphomicrobiales</taxon>
        <taxon>Chelatococcaceae</taxon>
        <taxon>Chelatococcus</taxon>
    </lineage>
</organism>
<accession>A0A2V3U0D7</accession>
<dbReference type="EMBL" id="QJJK01000010">
    <property type="protein sequence ID" value="PXW55105.1"/>
    <property type="molecule type" value="Genomic_DNA"/>
</dbReference>
<dbReference type="InterPro" id="IPR013342">
    <property type="entry name" value="Mandelate_racemase_C"/>
</dbReference>
<dbReference type="InterPro" id="IPR034593">
    <property type="entry name" value="DgoD-like"/>
</dbReference>
<dbReference type="SFLD" id="SFLDS00001">
    <property type="entry name" value="Enolase"/>
    <property type="match status" value="1"/>
</dbReference>
<evidence type="ECO:0000313" key="5">
    <source>
        <dbReference type="EMBL" id="PXW55105.1"/>
    </source>
</evidence>
<dbReference type="InterPro" id="IPR029017">
    <property type="entry name" value="Enolase-like_N"/>
</dbReference>
<gene>
    <name evidence="5" type="ORF">C7450_11042</name>
</gene>
<feature type="domain" description="Mandelate racemase/muconate lactonizing enzyme C-terminal" evidence="4">
    <location>
        <begin position="136"/>
        <end position="246"/>
    </location>
</feature>
<dbReference type="PANTHER" id="PTHR48080:SF4">
    <property type="entry name" value="GLUCARATE DEHYDRATASE"/>
    <property type="match status" value="1"/>
</dbReference>
<evidence type="ECO:0000256" key="2">
    <source>
        <dbReference type="ARBA" id="ARBA00005183"/>
    </source>
</evidence>
<evidence type="ECO:0000256" key="1">
    <source>
        <dbReference type="ARBA" id="ARBA00001426"/>
    </source>
</evidence>
<dbReference type="CDD" id="cd03316">
    <property type="entry name" value="MR_like"/>
    <property type="match status" value="1"/>
</dbReference>
<evidence type="ECO:0000259" key="4">
    <source>
        <dbReference type="SMART" id="SM00922"/>
    </source>
</evidence>
<dbReference type="GO" id="GO:0008872">
    <property type="term" value="F:glucarate dehydratase activity"/>
    <property type="evidence" value="ECO:0007669"/>
    <property type="project" value="UniProtKB-EC"/>
</dbReference>
<dbReference type="InterPro" id="IPR013341">
    <property type="entry name" value="Mandelate_racemase_N_dom"/>
</dbReference>
<dbReference type="SUPFAM" id="SSF51604">
    <property type="entry name" value="Enolase C-terminal domain-like"/>
    <property type="match status" value="1"/>
</dbReference>
<dbReference type="AlphaFoldDB" id="A0A2V3U0D7"/>
<dbReference type="RefSeq" id="WP_170147371.1">
    <property type="nucleotide sequence ID" value="NZ_JAHBRY010000003.1"/>
</dbReference>
<dbReference type="Proteomes" id="UP000248021">
    <property type="component" value="Unassembled WGS sequence"/>
</dbReference>
<evidence type="ECO:0000313" key="6">
    <source>
        <dbReference type="Proteomes" id="UP000248021"/>
    </source>
</evidence>
<comment type="caution">
    <text evidence="5">The sequence shown here is derived from an EMBL/GenBank/DDBJ whole genome shotgun (WGS) entry which is preliminary data.</text>
</comment>
<evidence type="ECO:0000256" key="3">
    <source>
        <dbReference type="ARBA" id="ARBA00011973"/>
    </source>
</evidence>
<keyword evidence="6" id="KW-1185">Reference proteome</keyword>
<dbReference type="Pfam" id="PF02746">
    <property type="entry name" value="MR_MLE_N"/>
    <property type="match status" value="1"/>
</dbReference>
<comment type="catalytic activity">
    <reaction evidence="1">
        <text>D-glucarate = 5-dehydro-4-deoxy-D-glucarate + H2O</text>
        <dbReference type="Rhea" id="RHEA:14573"/>
        <dbReference type="ChEBI" id="CHEBI:15377"/>
        <dbReference type="ChEBI" id="CHEBI:30612"/>
        <dbReference type="ChEBI" id="CHEBI:42819"/>
        <dbReference type="EC" id="4.2.1.40"/>
    </reaction>
</comment>
<dbReference type="SMART" id="SM00922">
    <property type="entry name" value="MR_MLE"/>
    <property type="match status" value="1"/>
</dbReference>
<dbReference type="Pfam" id="PF13378">
    <property type="entry name" value="MR_MLE_C"/>
    <property type="match status" value="1"/>
</dbReference>
<dbReference type="InterPro" id="IPR036849">
    <property type="entry name" value="Enolase-like_C_sf"/>
</dbReference>
<dbReference type="InterPro" id="IPR029065">
    <property type="entry name" value="Enolase_C-like"/>
</dbReference>